<feature type="compositionally biased region" description="Polar residues" evidence="1">
    <location>
        <begin position="191"/>
        <end position="201"/>
    </location>
</feature>
<feature type="compositionally biased region" description="Low complexity" evidence="1">
    <location>
        <begin position="220"/>
        <end position="229"/>
    </location>
</feature>
<dbReference type="EMBL" id="WVTA01000001">
    <property type="protein sequence ID" value="KAK3216810.1"/>
    <property type="molecule type" value="Genomic_DNA"/>
</dbReference>
<name>A0AAN6M7T8_9PLEO</name>
<organism evidence="2 3">
    <name type="scientific">Pseudopithomyces chartarum</name>
    <dbReference type="NCBI Taxonomy" id="1892770"/>
    <lineage>
        <taxon>Eukaryota</taxon>
        <taxon>Fungi</taxon>
        <taxon>Dikarya</taxon>
        <taxon>Ascomycota</taxon>
        <taxon>Pezizomycotina</taxon>
        <taxon>Dothideomycetes</taxon>
        <taxon>Pleosporomycetidae</taxon>
        <taxon>Pleosporales</taxon>
        <taxon>Massarineae</taxon>
        <taxon>Didymosphaeriaceae</taxon>
        <taxon>Pseudopithomyces</taxon>
    </lineage>
</organism>
<dbReference type="Proteomes" id="UP001280581">
    <property type="component" value="Unassembled WGS sequence"/>
</dbReference>
<evidence type="ECO:0000313" key="2">
    <source>
        <dbReference type="EMBL" id="KAK3216810.1"/>
    </source>
</evidence>
<gene>
    <name evidence="2" type="ORF">GRF29_1g1081317</name>
</gene>
<feature type="compositionally biased region" description="Basic and acidic residues" evidence="1">
    <location>
        <begin position="154"/>
        <end position="163"/>
    </location>
</feature>
<proteinExistence type="predicted"/>
<comment type="caution">
    <text evidence="2">The sequence shown here is derived from an EMBL/GenBank/DDBJ whole genome shotgun (WGS) entry which is preliminary data.</text>
</comment>
<feature type="region of interest" description="Disordered" evidence="1">
    <location>
        <begin position="1"/>
        <end position="117"/>
    </location>
</feature>
<feature type="region of interest" description="Disordered" evidence="1">
    <location>
        <begin position="154"/>
        <end position="244"/>
    </location>
</feature>
<feature type="region of interest" description="Disordered" evidence="1">
    <location>
        <begin position="362"/>
        <end position="495"/>
    </location>
</feature>
<protein>
    <submittedName>
        <fullName evidence="2">Uncharacterized protein</fullName>
    </submittedName>
</protein>
<sequence length="508" mass="56973">MGVERPKDTTIQGYMVESTGQRGFRTKFGSVSRAWHRGEDAQDSEQDRGRERERTLDQANQKNGSTPRDNIKIEARPGAKGKAAQRHDSATGVADALPQQGRRLPRSPRGYTEADVDAGSVTAYGTGQMDERIRAQWEIRKEAKRQERVQELQIRMHCERDQGKITQKQQHRKRERSNTQSKYLSPRERNTGSPASSSSRRVQGFSPARVHVYSSDAGPSSNRHQSSSSAHKHVYSSDAGPSSAAPHTYTIHAGSSCAADAKVIQYYQRAQAKIAIVDIHPALRPGRRTDENAKEKGKSLYDEAVAFESRDKGKGKAKEGGTETVVPIMMRGRPCSRRRAMSREEEGTQCLRKQCLKRQHFMRHAMSGEVEKKGEEEGRKEVGEKKGKGKGKGKIEEEEQGKGKEEGKGKGRVEIMRDLLGVKEENGKEKGKGKGKEKEEEEEQGKGKGKVERMRDLLEVEEKKGKEKEKGKGREREEEKGKGKGKENEKGRVEMIRDMLEARARGEI</sequence>
<dbReference type="AlphaFoldDB" id="A0AAN6M7T8"/>
<reference evidence="2 3" key="1">
    <citation type="submission" date="2021-02" db="EMBL/GenBank/DDBJ databases">
        <title>Genome assembly of Pseudopithomyces chartarum.</title>
        <authorList>
            <person name="Jauregui R."/>
            <person name="Singh J."/>
            <person name="Voisey C."/>
        </authorList>
    </citation>
    <scope>NUCLEOTIDE SEQUENCE [LARGE SCALE GENOMIC DNA]</scope>
    <source>
        <strain evidence="2 3">AGR01</strain>
    </source>
</reference>
<evidence type="ECO:0000256" key="1">
    <source>
        <dbReference type="SAM" id="MobiDB-lite"/>
    </source>
</evidence>
<feature type="compositionally biased region" description="Basic and acidic residues" evidence="1">
    <location>
        <begin position="400"/>
        <end position="495"/>
    </location>
</feature>
<feature type="compositionally biased region" description="Basic and acidic residues" evidence="1">
    <location>
        <begin position="36"/>
        <end position="56"/>
    </location>
</feature>
<evidence type="ECO:0000313" key="3">
    <source>
        <dbReference type="Proteomes" id="UP001280581"/>
    </source>
</evidence>
<feature type="compositionally biased region" description="Polar residues" evidence="1">
    <location>
        <begin position="57"/>
        <end position="68"/>
    </location>
</feature>
<feature type="compositionally biased region" description="Basic and acidic residues" evidence="1">
    <location>
        <begin position="369"/>
        <end position="386"/>
    </location>
</feature>
<accession>A0AAN6M7T8</accession>
<keyword evidence="3" id="KW-1185">Reference proteome</keyword>